<proteinExistence type="predicted"/>
<evidence type="ECO:0000313" key="2">
    <source>
        <dbReference type="Proteomes" id="UP000662873"/>
    </source>
</evidence>
<dbReference type="Proteomes" id="UP000662873">
    <property type="component" value="Chromosome"/>
</dbReference>
<dbReference type="EMBL" id="AP021858">
    <property type="protein sequence ID" value="BBO22467.1"/>
    <property type="molecule type" value="Genomic_DNA"/>
</dbReference>
<evidence type="ECO:0000313" key="1">
    <source>
        <dbReference type="EMBL" id="BBO22467.1"/>
    </source>
</evidence>
<dbReference type="KEGG" id="npy:NPRO_00620"/>
<gene>
    <name evidence="1" type="ORF">NPRO_00620</name>
</gene>
<accession>A0A809S1P3</accession>
<name>A0A809S1P3_9BACT</name>
<protein>
    <submittedName>
        <fullName evidence="1">Uncharacterized protein</fullName>
    </submittedName>
</protein>
<reference evidence="1" key="1">
    <citation type="journal article" name="DNA Res.">
        <title>The physiological potential of anammox bacteria as revealed by their core genome structure.</title>
        <authorList>
            <person name="Okubo T."/>
            <person name="Toyoda A."/>
            <person name="Fukuhara K."/>
            <person name="Uchiyama I."/>
            <person name="Harigaya Y."/>
            <person name="Kuroiwa M."/>
            <person name="Suzuki T."/>
            <person name="Murakami Y."/>
            <person name="Suwa Y."/>
            <person name="Takami H."/>
        </authorList>
    </citation>
    <scope>NUCLEOTIDE SEQUENCE</scope>
    <source>
        <strain evidence="1">317325-2</strain>
    </source>
</reference>
<sequence length="183" mass="20030">MITCHLTKLETAVDQLRKAYPKMSPTDVGLLASALVLSGRHALAQYDGKSFRWPDDYGDLTSAIGVELGQIEESGEPVKKTKTAEEETITVTVQLSPNFDAGSSRLGKRDDLRKTLSSIIEEGVEFVYSPTDVGWQWALDRANWTTIRGQEPTRKVKVRAVFGDGAVGVEMGAAGKKRTRKSS</sequence>
<dbReference type="AlphaFoldDB" id="A0A809S1P3"/>
<organism evidence="1 2">
    <name type="scientific">Candidatus Nitrosymbiomonas proteolyticus</name>
    <dbReference type="NCBI Taxonomy" id="2608984"/>
    <lineage>
        <taxon>Bacteria</taxon>
        <taxon>Bacillati</taxon>
        <taxon>Armatimonadota</taxon>
        <taxon>Armatimonadota incertae sedis</taxon>
        <taxon>Candidatus Nitrosymbiomonas</taxon>
    </lineage>
</organism>